<dbReference type="Pfam" id="PF02562">
    <property type="entry name" value="PhoH"/>
    <property type="match status" value="1"/>
</dbReference>
<evidence type="ECO:0000256" key="2">
    <source>
        <dbReference type="ARBA" id="ARBA00010393"/>
    </source>
</evidence>
<proteinExistence type="inferred from homology"/>
<evidence type="ECO:0000259" key="7">
    <source>
        <dbReference type="Pfam" id="PF02562"/>
    </source>
</evidence>
<dbReference type="GO" id="GO:0005829">
    <property type="term" value="C:cytosol"/>
    <property type="evidence" value="ECO:0007669"/>
    <property type="project" value="TreeGrafter"/>
</dbReference>
<dbReference type="InterPro" id="IPR003714">
    <property type="entry name" value="PhoH"/>
</dbReference>
<organism evidence="8 9">
    <name type="scientific">Listeria aquatica FSL S10-1188</name>
    <dbReference type="NCBI Taxonomy" id="1265818"/>
    <lineage>
        <taxon>Bacteria</taxon>
        <taxon>Bacillati</taxon>
        <taxon>Bacillota</taxon>
        <taxon>Bacilli</taxon>
        <taxon>Bacillales</taxon>
        <taxon>Listeriaceae</taxon>
        <taxon>Listeria</taxon>
    </lineage>
</organism>
<evidence type="ECO:0000313" key="9">
    <source>
        <dbReference type="Proteomes" id="UP000019246"/>
    </source>
</evidence>
<dbReference type="Proteomes" id="UP000019246">
    <property type="component" value="Unassembled WGS sequence"/>
</dbReference>
<dbReference type="InterPro" id="IPR027417">
    <property type="entry name" value="P-loop_NTPase"/>
</dbReference>
<comment type="similarity">
    <text evidence="2">Belongs to the PhoH family.</text>
</comment>
<dbReference type="Gene3D" id="3.40.50.300">
    <property type="entry name" value="P-loop containing nucleotide triphosphate hydrolases"/>
    <property type="match status" value="1"/>
</dbReference>
<name>W7AU88_9LIST</name>
<reference evidence="8 9" key="1">
    <citation type="journal article" date="2014" name="Int. J. Syst. Evol. Microbiol.">
        <title>Listeria floridensis sp. nov., Listeria aquatica sp. nov., Listeria cornellensis sp. nov., Listeria riparia sp. nov. and Listeria grandensis sp. nov., from agricultural and natural environments.</title>
        <authorList>
            <person name="den Bakker H.C."/>
            <person name="Warchocki S."/>
            <person name="Wright E.M."/>
            <person name="Allred A.F."/>
            <person name="Ahlstrom C."/>
            <person name="Manuel C.S."/>
            <person name="Stasiewicz M.J."/>
            <person name="Burrell A."/>
            <person name="Roof S."/>
            <person name="Strawn L."/>
            <person name="Fortes E.D."/>
            <person name="Nightingale K.K."/>
            <person name="Kephart D."/>
            <person name="Wiedmann M."/>
        </authorList>
    </citation>
    <scope>NUCLEOTIDE SEQUENCE [LARGE SCALE GENOMIC DNA]</scope>
    <source>
        <strain evidence="8 9">FSL S10-1188</strain>
    </source>
</reference>
<dbReference type="AlphaFoldDB" id="W7AU88"/>
<evidence type="ECO:0000256" key="5">
    <source>
        <dbReference type="ARBA" id="ARBA00022840"/>
    </source>
</evidence>
<comment type="subcellular location">
    <subcellularLocation>
        <location evidence="1">Cytoplasm</location>
    </subcellularLocation>
</comment>
<protein>
    <recommendedName>
        <fullName evidence="6">PhoH-like protein</fullName>
    </recommendedName>
</protein>
<evidence type="ECO:0000256" key="4">
    <source>
        <dbReference type="ARBA" id="ARBA00022741"/>
    </source>
</evidence>
<dbReference type="PANTHER" id="PTHR30473:SF1">
    <property type="entry name" value="PHOH-LIKE PROTEIN"/>
    <property type="match status" value="1"/>
</dbReference>
<sequence>MIVNGDMTQIDLPKGTVSGLVNAEQVLNHVKNIGFVYFEHHDVVRHPLVAEIIKAYERN</sequence>
<dbReference type="GO" id="GO:0005524">
    <property type="term" value="F:ATP binding"/>
    <property type="evidence" value="ECO:0007669"/>
    <property type="project" value="UniProtKB-KW"/>
</dbReference>
<keyword evidence="5" id="KW-0067">ATP-binding</keyword>
<keyword evidence="3" id="KW-0963">Cytoplasm</keyword>
<keyword evidence="9" id="KW-1185">Reference proteome</keyword>
<dbReference type="STRING" id="1265818.MAQA_13595"/>
<feature type="domain" description="PhoH-like protein" evidence="7">
    <location>
        <begin position="1"/>
        <end position="57"/>
    </location>
</feature>
<dbReference type="PANTHER" id="PTHR30473">
    <property type="entry name" value="PROTEIN PHOH"/>
    <property type="match status" value="1"/>
</dbReference>
<dbReference type="InterPro" id="IPR051451">
    <property type="entry name" value="PhoH2-like"/>
</dbReference>
<keyword evidence="4" id="KW-0547">Nucleotide-binding</keyword>
<evidence type="ECO:0000256" key="3">
    <source>
        <dbReference type="ARBA" id="ARBA00022490"/>
    </source>
</evidence>
<gene>
    <name evidence="8" type="ORF">MAQA_13595</name>
</gene>
<comment type="caution">
    <text evidence="8">The sequence shown here is derived from an EMBL/GenBank/DDBJ whole genome shotgun (WGS) entry which is preliminary data.</text>
</comment>
<dbReference type="PATRIC" id="fig|1265818.5.peg.2742"/>
<dbReference type="EMBL" id="AOCG01000014">
    <property type="protein sequence ID" value="EUJ17217.1"/>
    <property type="molecule type" value="Genomic_DNA"/>
</dbReference>
<accession>W7AU88</accession>
<evidence type="ECO:0000313" key="8">
    <source>
        <dbReference type="EMBL" id="EUJ17217.1"/>
    </source>
</evidence>
<evidence type="ECO:0000256" key="1">
    <source>
        <dbReference type="ARBA" id="ARBA00004496"/>
    </source>
</evidence>
<evidence type="ECO:0000256" key="6">
    <source>
        <dbReference type="ARBA" id="ARBA00039970"/>
    </source>
</evidence>